<dbReference type="SUPFAM" id="SSF53323">
    <property type="entry name" value="Pyruvate-ferredoxin oxidoreductase, PFOR, domain III"/>
    <property type="match status" value="1"/>
</dbReference>
<dbReference type="InterPro" id="IPR050722">
    <property type="entry name" value="Pyruvate:ferred/Flavod_OxRd"/>
</dbReference>
<feature type="domain" description="Pyruvate/ketoisovalerate oxidoreductase catalytic" evidence="2">
    <location>
        <begin position="14"/>
        <end position="174"/>
    </location>
</feature>
<dbReference type="EMBL" id="JADCLJ010000020">
    <property type="protein sequence ID" value="MBE4908652.1"/>
    <property type="molecule type" value="Genomic_DNA"/>
</dbReference>
<keyword evidence="1" id="KW-0560">Oxidoreductase</keyword>
<dbReference type="InterPro" id="IPR022367">
    <property type="entry name" value="2-oxoacid/accept_OxRdtase_asu"/>
</dbReference>
<evidence type="ECO:0000259" key="2">
    <source>
        <dbReference type="Pfam" id="PF01558"/>
    </source>
</evidence>
<evidence type="ECO:0000259" key="4">
    <source>
        <dbReference type="Pfam" id="PF17147"/>
    </source>
</evidence>
<dbReference type="PANTHER" id="PTHR32154:SF20">
    <property type="entry name" value="2-OXOGLUTARATE OXIDOREDUCTASE SUBUNIT KORA"/>
    <property type="match status" value="1"/>
</dbReference>
<dbReference type="InterPro" id="IPR019752">
    <property type="entry name" value="Pyrv/ketoisovalerate_OxRed_cat"/>
</dbReference>
<dbReference type="SUPFAM" id="SSF52922">
    <property type="entry name" value="TK C-terminal domain-like"/>
    <property type="match status" value="1"/>
</dbReference>
<dbReference type="InterPro" id="IPR029061">
    <property type="entry name" value="THDP-binding"/>
</dbReference>
<proteinExistence type="predicted"/>
<gene>
    <name evidence="5" type="ORF">IMZ08_11350</name>
</gene>
<dbReference type="InterPro" id="IPR002869">
    <property type="entry name" value="Pyrv_flavodox_OxRed_cen"/>
</dbReference>
<dbReference type="Gene3D" id="3.40.50.970">
    <property type="match status" value="1"/>
</dbReference>
<dbReference type="Pfam" id="PF01558">
    <property type="entry name" value="POR"/>
    <property type="match status" value="1"/>
</dbReference>
<dbReference type="InterPro" id="IPR033412">
    <property type="entry name" value="PFOR_II"/>
</dbReference>
<dbReference type="PANTHER" id="PTHR32154">
    <property type="entry name" value="PYRUVATE-FLAVODOXIN OXIDOREDUCTASE-RELATED"/>
    <property type="match status" value="1"/>
</dbReference>
<name>A0ABR9QJH0_9BACI</name>
<dbReference type="RefSeq" id="WP_193536526.1">
    <property type="nucleotide sequence ID" value="NZ_JADCLJ010000020.1"/>
</dbReference>
<protein>
    <submittedName>
        <fullName evidence="5">2-oxoacid:acceptor oxidoreductase subunit alpha</fullName>
    </submittedName>
</protein>
<organism evidence="5 6">
    <name type="scientific">Litchfieldia luteola</name>
    <dbReference type="NCBI Taxonomy" id="682179"/>
    <lineage>
        <taxon>Bacteria</taxon>
        <taxon>Bacillati</taxon>
        <taxon>Bacillota</taxon>
        <taxon>Bacilli</taxon>
        <taxon>Bacillales</taxon>
        <taxon>Bacillaceae</taxon>
        <taxon>Litchfieldia</taxon>
    </lineage>
</organism>
<evidence type="ECO:0000256" key="1">
    <source>
        <dbReference type="ARBA" id="ARBA00023002"/>
    </source>
</evidence>
<evidence type="ECO:0000259" key="3">
    <source>
        <dbReference type="Pfam" id="PF01855"/>
    </source>
</evidence>
<accession>A0ABR9QJH0</accession>
<comment type="caution">
    <text evidence="5">The sequence shown here is derived from an EMBL/GenBank/DDBJ whole genome shotgun (WGS) entry which is preliminary data.</text>
</comment>
<feature type="domain" description="Pyruvate:ferredoxin oxidoreductase core" evidence="4">
    <location>
        <begin position="476"/>
        <end position="568"/>
    </location>
</feature>
<feature type="domain" description="Pyruvate flavodoxin/ferredoxin oxidoreductase pyrimidine binding" evidence="3">
    <location>
        <begin position="210"/>
        <end position="452"/>
    </location>
</feature>
<dbReference type="SUPFAM" id="SSF52518">
    <property type="entry name" value="Thiamin diphosphate-binding fold (THDP-binding)"/>
    <property type="match status" value="1"/>
</dbReference>
<dbReference type="Pfam" id="PF17147">
    <property type="entry name" value="PFOR_II"/>
    <property type="match status" value="1"/>
</dbReference>
<reference evidence="5 6" key="1">
    <citation type="submission" date="2020-10" db="EMBL/GenBank/DDBJ databases">
        <title>Bacillus sp. HD4P25, an endophyte from a halophyte.</title>
        <authorList>
            <person name="Sun J.-Q."/>
        </authorList>
    </citation>
    <scope>NUCLEOTIDE SEQUENCE [LARGE SCALE GENOMIC DNA]</scope>
    <source>
        <strain evidence="5 6">YIM 93174</strain>
    </source>
</reference>
<dbReference type="InterPro" id="IPR002880">
    <property type="entry name" value="Pyrv_Fd/Flavodoxin_OxRdtase_N"/>
</dbReference>
<dbReference type="Gene3D" id="3.40.920.10">
    <property type="entry name" value="Pyruvate-ferredoxin oxidoreductase, PFOR, domain III"/>
    <property type="match status" value="1"/>
</dbReference>
<dbReference type="NCBIfam" id="TIGR03710">
    <property type="entry name" value="OAFO_sf"/>
    <property type="match status" value="1"/>
</dbReference>
<sequence>MINQLSWKVGGQQGEGIESTGEIFSIALNRLGYYLYGYRHFSSRIKGGHTNNKIRVSTTQVRSISDDLDILVAFDQETIDVNYSELREGGIVIADAKFNPTLAADSKGTLYAVPFTDIATDLGTSLMKNMVAVGASSALLDLDIKVYQEVVEEIFGKKGEQVVAKNMEAVKAGADFMREQLGENVGAMQLEKADGKKRMFMIGNDAIAMGALAGGARFMPAYPITPASEIMEYLIVKLPQFGGTVIQTEDEIAACTMAIGGNYAGVRTLTASAGPGLSLMMEAIGLSGITETPLVIVDTQRGGPSTGLPTKQEQSDLMAMIYGTHGEIPKVVMAPSTVQEAFYDAVEAFNIAEEYQVPVILLTDLQLSLGKQTVEPLDYSKIEIRRGKLDLTKELPEREDKGYFKRFEVTEDGVSPRIIPGTKNGIYHVTGVEHDETGKPSESAPNRKAQMDKRMRKLNNIKFDNPVHINAKHDEADVLVIGFNSTRGTIEEAMTRIENDGIKVNHAHIRLLHPFPTAELLPLVKSAKKVVVVENNATGQLANIIKMNVGNAEKITNHLKYDGNPFLPHEIHTKCKELF</sequence>
<dbReference type="InterPro" id="IPR009014">
    <property type="entry name" value="Transketo_C/PFOR_II"/>
</dbReference>
<dbReference type="Gene3D" id="3.40.50.920">
    <property type="match status" value="1"/>
</dbReference>
<dbReference type="Proteomes" id="UP001516662">
    <property type="component" value="Unassembled WGS sequence"/>
</dbReference>
<dbReference type="CDD" id="cd07034">
    <property type="entry name" value="TPP_PYR_PFOR_IOR-alpha_like"/>
    <property type="match status" value="1"/>
</dbReference>
<dbReference type="Pfam" id="PF01855">
    <property type="entry name" value="POR_N"/>
    <property type="match status" value="1"/>
</dbReference>
<keyword evidence="6" id="KW-1185">Reference proteome</keyword>
<evidence type="ECO:0000313" key="6">
    <source>
        <dbReference type="Proteomes" id="UP001516662"/>
    </source>
</evidence>
<evidence type="ECO:0000313" key="5">
    <source>
        <dbReference type="EMBL" id="MBE4908652.1"/>
    </source>
</evidence>